<feature type="region of interest" description="Disordered" evidence="2">
    <location>
        <begin position="207"/>
        <end position="230"/>
    </location>
</feature>
<accession>A0A6D2KIT0</accession>
<dbReference type="PROSITE" id="PS50144">
    <property type="entry name" value="MATH"/>
    <property type="match status" value="1"/>
</dbReference>
<dbReference type="InterPro" id="IPR008974">
    <property type="entry name" value="TRAF-like"/>
</dbReference>
<name>A0A6D2KIT0_9BRAS</name>
<protein>
    <recommendedName>
        <fullName evidence="3">MATH domain-containing protein</fullName>
    </recommendedName>
</protein>
<evidence type="ECO:0000313" key="4">
    <source>
        <dbReference type="EMBL" id="CAA7053095.1"/>
    </source>
</evidence>
<dbReference type="PANTHER" id="PTHR46236:SF8">
    <property type="entry name" value="UBIQUITIN-SPECIFIC PROTEASE FAMILY C19-RELATED PROTEIN"/>
    <property type="match status" value="1"/>
</dbReference>
<dbReference type="Pfam" id="PF22486">
    <property type="entry name" value="MATH_2"/>
    <property type="match status" value="1"/>
</dbReference>
<evidence type="ECO:0000313" key="5">
    <source>
        <dbReference type="Proteomes" id="UP000467841"/>
    </source>
</evidence>
<organism evidence="4 5">
    <name type="scientific">Microthlaspi erraticum</name>
    <dbReference type="NCBI Taxonomy" id="1685480"/>
    <lineage>
        <taxon>Eukaryota</taxon>
        <taxon>Viridiplantae</taxon>
        <taxon>Streptophyta</taxon>
        <taxon>Embryophyta</taxon>
        <taxon>Tracheophyta</taxon>
        <taxon>Spermatophyta</taxon>
        <taxon>Magnoliopsida</taxon>
        <taxon>eudicotyledons</taxon>
        <taxon>Gunneridae</taxon>
        <taxon>Pentapetalae</taxon>
        <taxon>rosids</taxon>
        <taxon>malvids</taxon>
        <taxon>Brassicales</taxon>
        <taxon>Brassicaceae</taxon>
        <taxon>Coluteocarpeae</taxon>
        <taxon>Microthlaspi</taxon>
    </lineage>
</organism>
<dbReference type="CDD" id="cd00121">
    <property type="entry name" value="MATH"/>
    <property type="match status" value="1"/>
</dbReference>
<dbReference type="PANTHER" id="PTHR46236">
    <property type="entry name" value="TRAF-LIKE SUPERFAMILY PROTEIN"/>
    <property type="match status" value="1"/>
</dbReference>
<dbReference type="AlphaFoldDB" id="A0A6D2KIT0"/>
<dbReference type="EMBL" id="CACVBM020001518">
    <property type="protein sequence ID" value="CAA7053095.1"/>
    <property type="molecule type" value="Genomic_DNA"/>
</dbReference>
<proteinExistence type="predicted"/>
<dbReference type="OrthoDB" id="1078956at2759"/>
<dbReference type="Gene3D" id="2.60.210.10">
    <property type="entry name" value="Apoptosis, Tumor Necrosis Factor Receptor Associated Protein 2, Chain A"/>
    <property type="match status" value="1"/>
</dbReference>
<dbReference type="InterPro" id="IPR002083">
    <property type="entry name" value="MATH/TRAF_dom"/>
</dbReference>
<evidence type="ECO:0000259" key="3">
    <source>
        <dbReference type="PROSITE" id="PS50144"/>
    </source>
</evidence>
<feature type="compositionally biased region" description="Basic and acidic residues" evidence="2">
    <location>
        <begin position="166"/>
        <end position="179"/>
    </location>
</feature>
<evidence type="ECO:0000256" key="2">
    <source>
        <dbReference type="SAM" id="MobiDB-lite"/>
    </source>
</evidence>
<dbReference type="Proteomes" id="UP000467841">
    <property type="component" value="Unassembled WGS sequence"/>
</dbReference>
<dbReference type="SMART" id="SM00061">
    <property type="entry name" value="MATH"/>
    <property type="match status" value="1"/>
</dbReference>
<keyword evidence="1" id="KW-0175">Coiled coil</keyword>
<sequence>MEKKFTWVFKKYSSWQDEKCYSRAFAVAGCNWHILARREGDKNDGHLFLYLELVDPKSLPQGWKRDVKFSLTLVTKAWGKSCISLETQCCFDAKNAGWGFKNAVSLTKLQAKGEGFLVNDKFIVVAQVHVLPAETVKIIEPDGASVQAENASKEKLDEHEDDDDDTSSKEASDDGHETSDEGAVDDGADTSLSNQSNALVQDNVAAETEVSNADNEDAPKEDVDDDEASSSLLTEIQPAKETIHVNGFEVYSSQVESVRHIFKRHPDIALGFRPKNQQIRRAYMNELLSLIETLCQSPEKLSEDDLRNAEDTLTDLIDVGFNLDWLKTRLNEVSEKKKKEQGSVARIQTMEEQLQKLKLMFLDLETQLQKEKAVALAARAPLSFDDVVC</sequence>
<comment type="caution">
    <text evidence="4">The sequence shown here is derived from an EMBL/GenBank/DDBJ whole genome shotgun (WGS) entry which is preliminary data.</text>
</comment>
<feature type="domain" description="MATH" evidence="3">
    <location>
        <begin position="2"/>
        <end position="128"/>
    </location>
</feature>
<dbReference type="SUPFAM" id="SSF49599">
    <property type="entry name" value="TRAF domain-like"/>
    <property type="match status" value="1"/>
</dbReference>
<keyword evidence="5" id="KW-1185">Reference proteome</keyword>
<reference evidence="4" key="1">
    <citation type="submission" date="2020-01" db="EMBL/GenBank/DDBJ databases">
        <authorList>
            <person name="Mishra B."/>
        </authorList>
    </citation>
    <scope>NUCLEOTIDE SEQUENCE [LARGE SCALE GENOMIC DNA]</scope>
</reference>
<gene>
    <name evidence="4" type="ORF">MERR_LOCUS40330</name>
</gene>
<feature type="region of interest" description="Disordered" evidence="2">
    <location>
        <begin position="145"/>
        <end position="193"/>
    </location>
</feature>
<evidence type="ECO:0000256" key="1">
    <source>
        <dbReference type="ARBA" id="ARBA00023054"/>
    </source>
</evidence>
<dbReference type="InterPro" id="IPR050804">
    <property type="entry name" value="MCC"/>
</dbReference>